<name>A0ABZ2AC05_STRNV</name>
<dbReference type="Pfam" id="PF12796">
    <property type="entry name" value="Ank_2"/>
    <property type="match status" value="1"/>
</dbReference>
<keyword evidence="2 3" id="KW-0040">ANK repeat</keyword>
<dbReference type="Proteomes" id="UP001432209">
    <property type="component" value="Chromosome"/>
</dbReference>
<organism evidence="4 5">
    <name type="scientific">Streptomyces niveus</name>
    <name type="common">Streptomyces spheroides</name>
    <dbReference type="NCBI Taxonomy" id="193462"/>
    <lineage>
        <taxon>Bacteria</taxon>
        <taxon>Bacillati</taxon>
        <taxon>Actinomycetota</taxon>
        <taxon>Actinomycetes</taxon>
        <taxon>Kitasatosporales</taxon>
        <taxon>Streptomycetaceae</taxon>
        <taxon>Streptomyces</taxon>
    </lineage>
</organism>
<dbReference type="Gene3D" id="1.25.10.10">
    <property type="entry name" value="Leucine-rich Repeat Variant"/>
    <property type="match status" value="1"/>
</dbReference>
<evidence type="ECO:0000256" key="2">
    <source>
        <dbReference type="ARBA" id="ARBA00023043"/>
    </source>
</evidence>
<dbReference type="PROSITE" id="PS50297">
    <property type="entry name" value="ANK_REP_REGION"/>
    <property type="match status" value="2"/>
</dbReference>
<reference evidence="4" key="1">
    <citation type="submission" date="2022-10" db="EMBL/GenBank/DDBJ databases">
        <title>The complete genomes of actinobacterial strains from the NBC collection.</title>
        <authorList>
            <person name="Joergensen T.S."/>
            <person name="Alvarez Arevalo M."/>
            <person name="Sterndorff E.B."/>
            <person name="Faurdal D."/>
            <person name="Vuksanovic O."/>
            <person name="Mourched A.-S."/>
            <person name="Charusanti P."/>
            <person name="Shaw S."/>
            <person name="Blin K."/>
            <person name="Weber T."/>
        </authorList>
    </citation>
    <scope>NUCLEOTIDE SEQUENCE</scope>
    <source>
        <strain evidence="4">NBC_01432</strain>
    </source>
</reference>
<dbReference type="PANTHER" id="PTHR24198:SF165">
    <property type="entry name" value="ANKYRIN REPEAT-CONTAINING PROTEIN-RELATED"/>
    <property type="match status" value="1"/>
</dbReference>
<evidence type="ECO:0000256" key="3">
    <source>
        <dbReference type="PROSITE-ProRule" id="PRU00023"/>
    </source>
</evidence>
<dbReference type="InterPro" id="IPR036770">
    <property type="entry name" value="Ankyrin_rpt-contain_sf"/>
</dbReference>
<sequence length="406" mass="43748">MEPLIAAVRSGDARAVYALLEAGADPETADEFGTSALCLAVDAFDLRIVEALVAWSRLDRAAADGRTPLLRAIDRGAFDITDALILHGAALWATDSEGLDALALARHWHETDANAELRRRSGQLGPVECGTVRSGSGTTCEELSLGALTVRTGHTAILTALEPRYGITPSFDELLSRALAEPDVDHEVWWATTSALQQRHDPAVWDAAAALRDRADPLLRYFGAEVLRVINLFDESDELRFDAPLVDMFLPWVAEEPDPRVTRVLTAGLADAQDLRAEAPLPALTRHVDGKVRQWAVSGLRRAAQAERPGALAALVERTEDEEAAVRQAACTALASAPSHAEGASEALAACLTDADQGVRVEAAARLALRGDPRGDEVLRGLDATDEDSPYYWLLCDVHRYRTSVG</sequence>
<feature type="repeat" description="ANK" evidence="3">
    <location>
        <begin position="64"/>
        <end position="96"/>
    </location>
</feature>
<feature type="repeat" description="ANK" evidence="3">
    <location>
        <begin position="1"/>
        <end position="31"/>
    </location>
</feature>
<dbReference type="Pfam" id="PF13646">
    <property type="entry name" value="HEAT_2"/>
    <property type="match status" value="1"/>
</dbReference>
<dbReference type="PANTHER" id="PTHR24198">
    <property type="entry name" value="ANKYRIN REPEAT AND PROTEIN KINASE DOMAIN-CONTAINING PROTEIN"/>
    <property type="match status" value="1"/>
</dbReference>
<keyword evidence="1" id="KW-0677">Repeat</keyword>
<dbReference type="RefSeq" id="WP_329080699.1">
    <property type="nucleotide sequence ID" value="NZ_CP109495.1"/>
</dbReference>
<dbReference type="InterPro" id="IPR016024">
    <property type="entry name" value="ARM-type_fold"/>
</dbReference>
<gene>
    <name evidence="4" type="ORF">OG442_34515</name>
</gene>
<dbReference type="InterPro" id="IPR011989">
    <property type="entry name" value="ARM-like"/>
</dbReference>
<dbReference type="SUPFAM" id="SSF48403">
    <property type="entry name" value="Ankyrin repeat"/>
    <property type="match status" value="1"/>
</dbReference>
<evidence type="ECO:0000313" key="5">
    <source>
        <dbReference type="Proteomes" id="UP001432209"/>
    </source>
</evidence>
<dbReference type="EMBL" id="CP109495">
    <property type="protein sequence ID" value="WUX56232.1"/>
    <property type="molecule type" value="Genomic_DNA"/>
</dbReference>
<accession>A0ABZ2AC05</accession>
<dbReference type="Gene3D" id="1.25.40.20">
    <property type="entry name" value="Ankyrin repeat-containing domain"/>
    <property type="match status" value="1"/>
</dbReference>
<keyword evidence="5" id="KW-1185">Reference proteome</keyword>
<proteinExistence type="predicted"/>
<dbReference type="PROSITE" id="PS50088">
    <property type="entry name" value="ANK_REPEAT"/>
    <property type="match status" value="2"/>
</dbReference>
<protein>
    <submittedName>
        <fullName evidence="4">HEAT repeat domain-containing protein</fullName>
    </submittedName>
</protein>
<evidence type="ECO:0000256" key="1">
    <source>
        <dbReference type="ARBA" id="ARBA00022737"/>
    </source>
</evidence>
<dbReference type="InterPro" id="IPR002110">
    <property type="entry name" value="Ankyrin_rpt"/>
</dbReference>
<dbReference type="SUPFAM" id="SSF48371">
    <property type="entry name" value="ARM repeat"/>
    <property type="match status" value="1"/>
</dbReference>
<evidence type="ECO:0000313" key="4">
    <source>
        <dbReference type="EMBL" id="WUX56232.1"/>
    </source>
</evidence>